<dbReference type="PANTHER" id="PTHR46060:SF1">
    <property type="entry name" value="MARINER MOS1 TRANSPOSASE-LIKE PROTEIN"/>
    <property type="match status" value="1"/>
</dbReference>
<dbReference type="InterPro" id="IPR036397">
    <property type="entry name" value="RNaseH_sf"/>
</dbReference>
<dbReference type="AlphaFoldDB" id="A0A1I7X901"/>
<proteinExistence type="predicted"/>
<keyword evidence="1" id="KW-1185">Reference proteome</keyword>
<dbReference type="InterPro" id="IPR052709">
    <property type="entry name" value="Transposase-MT_Hybrid"/>
</dbReference>
<reference evidence="2" key="1">
    <citation type="submission" date="2016-11" db="UniProtKB">
        <authorList>
            <consortium name="WormBaseParasite"/>
        </authorList>
    </citation>
    <scope>IDENTIFICATION</scope>
</reference>
<sequence>MEPIEQKRPFTGQGGRKVILLHDNTRPHVALRTQQTILNLDWEVLPHAANSPDLAPADYHLFRIESTCQYEHMELKKDSRLESGIAVAKQKVAQVASEVQLMANHKPGRREPFILRTVLEEMLDL</sequence>
<dbReference type="GO" id="GO:0003676">
    <property type="term" value="F:nucleic acid binding"/>
    <property type="evidence" value="ECO:0007669"/>
    <property type="project" value="InterPro"/>
</dbReference>
<dbReference type="Gene3D" id="3.30.420.10">
    <property type="entry name" value="Ribonuclease H-like superfamily/Ribonuclease H"/>
    <property type="match status" value="1"/>
</dbReference>
<organism evidence="1 2">
    <name type="scientific">Heterorhabditis bacteriophora</name>
    <name type="common">Entomopathogenic nematode worm</name>
    <dbReference type="NCBI Taxonomy" id="37862"/>
    <lineage>
        <taxon>Eukaryota</taxon>
        <taxon>Metazoa</taxon>
        <taxon>Ecdysozoa</taxon>
        <taxon>Nematoda</taxon>
        <taxon>Chromadorea</taxon>
        <taxon>Rhabditida</taxon>
        <taxon>Rhabditina</taxon>
        <taxon>Rhabditomorpha</taxon>
        <taxon>Strongyloidea</taxon>
        <taxon>Heterorhabditidae</taxon>
        <taxon>Heterorhabditis</taxon>
    </lineage>
</organism>
<accession>A0A1I7X901</accession>
<dbReference type="PANTHER" id="PTHR46060">
    <property type="entry name" value="MARINER MOS1 TRANSPOSASE-LIKE PROTEIN"/>
    <property type="match status" value="1"/>
</dbReference>
<name>A0A1I7X901_HETBA</name>
<dbReference type="WBParaSite" id="Hba_14123">
    <property type="protein sequence ID" value="Hba_14123"/>
    <property type="gene ID" value="Hba_14123"/>
</dbReference>
<evidence type="ECO:0000313" key="1">
    <source>
        <dbReference type="Proteomes" id="UP000095283"/>
    </source>
</evidence>
<protein>
    <submittedName>
        <fullName evidence="2">Histone-lysine N-methyltransferase SETMAR</fullName>
    </submittedName>
</protein>
<evidence type="ECO:0000313" key="2">
    <source>
        <dbReference type="WBParaSite" id="Hba_14123"/>
    </source>
</evidence>
<dbReference type="Proteomes" id="UP000095283">
    <property type="component" value="Unplaced"/>
</dbReference>